<comment type="function">
    <text evidence="8">Claudins function as major constituents of the tight junction complexes that regulate the permeability of epithelia.</text>
</comment>
<name>A0A4W3I9A2_CALMI</name>
<comment type="subcellular location">
    <subcellularLocation>
        <location evidence="8">Cell junction</location>
        <location evidence="8">Tight junction</location>
    </subcellularLocation>
    <subcellularLocation>
        <location evidence="8">Cell membrane</location>
        <topology evidence="8">Multi-pass membrane protein</topology>
    </subcellularLocation>
</comment>
<evidence type="ECO:0000256" key="8">
    <source>
        <dbReference type="RuleBase" id="RU060637"/>
    </source>
</evidence>
<keyword evidence="2 8" id="KW-0796">Tight junction</keyword>
<reference evidence="10" key="1">
    <citation type="journal article" date="2006" name="Science">
        <title>Ancient noncoding elements conserved in the human genome.</title>
        <authorList>
            <person name="Venkatesh B."/>
            <person name="Kirkness E.F."/>
            <person name="Loh Y.H."/>
            <person name="Halpern A.L."/>
            <person name="Lee A.P."/>
            <person name="Johnson J."/>
            <person name="Dandona N."/>
            <person name="Viswanathan L.D."/>
            <person name="Tay A."/>
            <person name="Venter J.C."/>
            <person name="Strausberg R.L."/>
            <person name="Brenner S."/>
        </authorList>
    </citation>
    <scope>NUCLEOTIDE SEQUENCE [LARGE SCALE GENOMIC DNA]</scope>
</reference>
<dbReference type="InterPro" id="IPR006187">
    <property type="entry name" value="Claudin"/>
</dbReference>
<evidence type="ECO:0000256" key="6">
    <source>
        <dbReference type="ARBA" id="ARBA00022989"/>
    </source>
</evidence>
<dbReference type="AlphaFoldDB" id="A0A4W3I9A2"/>
<evidence type="ECO:0000313" key="9">
    <source>
        <dbReference type="Ensembl" id="ENSCMIP00000023568.1"/>
    </source>
</evidence>
<reference evidence="9" key="4">
    <citation type="submission" date="2025-08" db="UniProtKB">
        <authorList>
            <consortium name="Ensembl"/>
        </authorList>
    </citation>
    <scope>IDENTIFICATION</scope>
</reference>
<evidence type="ECO:0000256" key="3">
    <source>
        <dbReference type="ARBA" id="ARBA00022475"/>
    </source>
</evidence>
<dbReference type="InterPro" id="IPR017974">
    <property type="entry name" value="Claudin_CS"/>
</dbReference>
<dbReference type="Proteomes" id="UP000314986">
    <property type="component" value="Unassembled WGS sequence"/>
</dbReference>
<reference evidence="10" key="2">
    <citation type="journal article" date="2007" name="PLoS Biol.">
        <title>Survey sequencing and comparative analysis of the elephant shark (Callorhinchus milii) genome.</title>
        <authorList>
            <person name="Venkatesh B."/>
            <person name="Kirkness E.F."/>
            <person name="Loh Y.H."/>
            <person name="Halpern A.L."/>
            <person name="Lee A.P."/>
            <person name="Johnson J."/>
            <person name="Dandona N."/>
            <person name="Viswanathan L.D."/>
            <person name="Tay A."/>
            <person name="Venter J.C."/>
            <person name="Strausberg R.L."/>
            <person name="Brenner S."/>
        </authorList>
    </citation>
    <scope>NUCLEOTIDE SEQUENCE [LARGE SCALE GENOMIC DNA]</scope>
</reference>
<dbReference type="GO" id="GO:0005198">
    <property type="term" value="F:structural molecule activity"/>
    <property type="evidence" value="ECO:0007669"/>
    <property type="project" value="InterPro"/>
</dbReference>
<accession>A0A4W3I9A2</accession>
<dbReference type="PANTHER" id="PTHR12002">
    <property type="entry name" value="CLAUDIN"/>
    <property type="match status" value="1"/>
</dbReference>
<dbReference type="GO" id="GO:0005886">
    <property type="term" value="C:plasma membrane"/>
    <property type="evidence" value="ECO:0007669"/>
    <property type="project" value="UniProtKB-SubCell"/>
</dbReference>
<dbReference type="STRING" id="7868.ENSCMIP00000023568"/>
<dbReference type="Pfam" id="PF00822">
    <property type="entry name" value="PMP22_Claudin"/>
    <property type="match status" value="1"/>
</dbReference>
<evidence type="ECO:0000313" key="10">
    <source>
        <dbReference type="Proteomes" id="UP000314986"/>
    </source>
</evidence>
<dbReference type="PROSITE" id="PS01346">
    <property type="entry name" value="CLAUDIN"/>
    <property type="match status" value="1"/>
</dbReference>
<evidence type="ECO:0000256" key="2">
    <source>
        <dbReference type="ARBA" id="ARBA00022427"/>
    </source>
</evidence>
<reference evidence="10" key="3">
    <citation type="journal article" date="2014" name="Nature">
        <title>Elephant shark genome provides unique insights into gnathostome evolution.</title>
        <authorList>
            <consortium name="International Elephant Shark Genome Sequencing Consortium"/>
            <person name="Venkatesh B."/>
            <person name="Lee A.P."/>
            <person name="Ravi V."/>
            <person name="Maurya A.K."/>
            <person name="Lian M.M."/>
            <person name="Swann J.B."/>
            <person name="Ohta Y."/>
            <person name="Flajnik M.F."/>
            <person name="Sutoh Y."/>
            <person name="Kasahara M."/>
            <person name="Hoon S."/>
            <person name="Gangu V."/>
            <person name="Roy S.W."/>
            <person name="Irimia M."/>
            <person name="Korzh V."/>
            <person name="Kondrychyn I."/>
            <person name="Lim Z.W."/>
            <person name="Tay B.H."/>
            <person name="Tohari S."/>
            <person name="Kong K.W."/>
            <person name="Ho S."/>
            <person name="Lorente-Galdos B."/>
            <person name="Quilez J."/>
            <person name="Marques-Bonet T."/>
            <person name="Raney B.J."/>
            <person name="Ingham P.W."/>
            <person name="Tay A."/>
            <person name="Hillier L.W."/>
            <person name="Minx P."/>
            <person name="Boehm T."/>
            <person name="Wilson R.K."/>
            <person name="Brenner S."/>
            <person name="Warren W.C."/>
        </authorList>
    </citation>
    <scope>NUCLEOTIDE SEQUENCE [LARGE SCALE GENOMIC DNA]</scope>
</reference>
<gene>
    <name evidence="9" type="primary">LOC103176908</name>
</gene>
<reference evidence="9" key="5">
    <citation type="submission" date="2025-09" db="UniProtKB">
        <authorList>
            <consortium name="Ensembl"/>
        </authorList>
    </citation>
    <scope>IDENTIFICATION</scope>
</reference>
<keyword evidence="4 8" id="KW-0812">Transmembrane</keyword>
<evidence type="ECO:0000256" key="5">
    <source>
        <dbReference type="ARBA" id="ARBA00022949"/>
    </source>
</evidence>
<proteinExistence type="inferred from homology"/>
<keyword evidence="3 8" id="KW-1003">Cell membrane</keyword>
<keyword evidence="7 8" id="KW-0472">Membrane</keyword>
<dbReference type="Gene3D" id="1.20.140.150">
    <property type="match status" value="1"/>
</dbReference>
<dbReference type="PRINTS" id="PR01077">
    <property type="entry name" value="CLAUDIN"/>
</dbReference>
<keyword evidence="5 8" id="KW-0965">Cell junction</keyword>
<comment type="caution">
    <text evidence="8">Lacks conserved residue(s) required for the propagation of feature annotation.</text>
</comment>
<feature type="transmembrane region" description="Helical" evidence="8">
    <location>
        <begin position="135"/>
        <end position="157"/>
    </location>
</feature>
<feature type="transmembrane region" description="Helical" evidence="8">
    <location>
        <begin position="91"/>
        <end position="115"/>
    </location>
</feature>
<dbReference type="GeneTree" id="ENSGT00940000155232"/>
<evidence type="ECO:0000256" key="1">
    <source>
        <dbReference type="ARBA" id="ARBA00008295"/>
    </source>
</evidence>
<dbReference type="GO" id="GO:0005923">
    <property type="term" value="C:bicellular tight junction"/>
    <property type="evidence" value="ECO:0007669"/>
    <property type="project" value="UniProtKB-SubCell"/>
</dbReference>
<dbReference type="InParanoid" id="A0A4W3I9A2"/>
<keyword evidence="6 8" id="KW-1133">Transmembrane helix</keyword>
<keyword evidence="10" id="KW-1185">Reference proteome</keyword>
<dbReference type="Ensembl" id="ENSCMIT00000023969.1">
    <property type="protein sequence ID" value="ENSCMIP00000023568.1"/>
    <property type="gene ID" value="ENSCMIG00000010516.1"/>
</dbReference>
<protein>
    <recommendedName>
        <fullName evidence="8">Claudin</fullName>
    </recommendedName>
</protein>
<evidence type="ECO:0000256" key="7">
    <source>
        <dbReference type="ARBA" id="ARBA00023136"/>
    </source>
</evidence>
<organism evidence="9 10">
    <name type="scientific">Callorhinchus milii</name>
    <name type="common">Ghost shark</name>
    <dbReference type="NCBI Taxonomy" id="7868"/>
    <lineage>
        <taxon>Eukaryota</taxon>
        <taxon>Metazoa</taxon>
        <taxon>Chordata</taxon>
        <taxon>Craniata</taxon>
        <taxon>Vertebrata</taxon>
        <taxon>Chondrichthyes</taxon>
        <taxon>Holocephali</taxon>
        <taxon>Chimaeriformes</taxon>
        <taxon>Callorhinchidae</taxon>
        <taxon>Callorhinchus</taxon>
    </lineage>
</organism>
<sequence length="247" mass="26878">MAHSGMQILGFMFGVIGNSCVLAAILSKEWKITSRASSVITATWVFQGLWTNCAGNALGSVQCREHLTLFKLDACKQMHWSHITSTLAETAYVLVCRALMVTSICLGFFGSILALMGMKCTNVGGSERIKAKVTFCVGFMFILAGLSPMVACSWYAYQVTLDYNDPLMPKYELGTALFVGWSGAALCIMSGVSFCLSISEDKHPRRMGYGAAPFLPSRTMVYNGATEVRSAKGVGMEPKQFDKNSYV</sequence>
<feature type="transmembrane region" description="Helical" evidence="8">
    <location>
        <begin position="177"/>
        <end position="198"/>
    </location>
</feature>
<comment type="similarity">
    <text evidence="1 8">Belongs to the claudin family.</text>
</comment>
<evidence type="ECO:0000256" key="4">
    <source>
        <dbReference type="ARBA" id="ARBA00022692"/>
    </source>
</evidence>
<dbReference type="FunCoup" id="A0A4W3I9A2">
    <property type="interactions" value="59"/>
</dbReference>
<dbReference type="InterPro" id="IPR004031">
    <property type="entry name" value="PMP22/EMP/MP20/Claudin"/>
</dbReference>